<comment type="caution">
    <text evidence="1">The sequence shown here is derived from an EMBL/GenBank/DDBJ whole genome shotgun (WGS) entry which is preliminary data.</text>
</comment>
<dbReference type="Proteomes" id="UP000768163">
    <property type="component" value="Unassembled WGS sequence"/>
</dbReference>
<dbReference type="AlphaFoldDB" id="A0A8J7YR59"/>
<dbReference type="EMBL" id="JAACVF010000017">
    <property type="protein sequence ID" value="NCN64599.1"/>
    <property type="molecule type" value="Genomic_DNA"/>
</dbReference>
<evidence type="ECO:0000313" key="1">
    <source>
        <dbReference type="EMBL" id="NCN64599.1"/>
    </source>
</evidence>
<dbReference type="Proteomes" id="UP000738826">
    <property type="component" value="Unassembled WGS sequence"/>
</dbReference>
<proteinExistence type="predicted"/>
<organism evidence="1 3">
    <name type="scientific">Candidatus Altarchaeum hamiconexum</name>
    <dbReference type="NCBI Taxonomy" id="1803513"/>
    <lineage>
        <taxon>Archaea</taxon>
        <taxon>Candidatus Altarchaeota</taxon>
        <taxon>Candidatus Altiarchaeia</taxon>
        <taxon>Candidatus Altarchaeales</taxon>
        <taxon>Candidatus Altarchaeaceae</taxon>
        <taxon>Candidatus Altarchaeum</taxon>
    </lineage>
</organism>
<name>A0A8J7YR59_9ARCH</name>
<dbReference type="EMBL" id="JAACQH010000010">
    <property type="protein sequence ID" value="NCS90924.1"/>
    <property type="molecule type" value="Genomic_DNA"/>
</dbReference>
<reference evidence="1" key="1">
    <citation type="submission" date="2019-11" db="EMBL/GenBank/DDBJ databases">
        <title>Lipid analysis of CO2-rich subsurface aquifers suggests an autotrophy-based deep biosphere with lysolipids enriched in CPR bacteria.</title>
        <authorList>
            <person name="Probst A.J."/>
            <person name="Elling F.J."/>
            <person name="Castelle C.J."/>
            <person name="Zhu Q."/>
            <person name="Elvert M."/>
            <person name="Birarda G."/>
            <person name="Holman H.-Y."/>
            <person name="Lane K.R."/>
            <person name="Ladd B."/>
            <person name="Ryan M.C."/>
            <person name="Woyke T."/>
            <person name="Hinrichs K.-U."/>
            <person name="Banfield J.F."/>
        </authorList>
    </citation>
    <scope>NUCLEOTIDE SEQUENCE</scope>
    <source>
        <strain evidence="1">CG_2015-01_33_1645</strain>
        <strain evidence="2">CG_2015-04_33_537</strain>
    </source>
</reference>
<accession>A0A8J7YR59</accession>
<gene>
    <name evidence="2" type="ORF">GW779_00655</name>
    <name evidence="1" type="ORF">GW910_00760</name>
</gene>
<protein>
    <submittedName>
        <fullName evidence="1">Uncharacterized protein</fullName>
    </submittedName>
</protein>
<evidence type="ECO:0000313" key="2">
    <source>
        <dbReference type="EMBL" id="NCS90924.1"/>
    </source>
</evidence>
<sequence length="181" mass="20055">MSPYLMPQFLNSTSKDSSDVSILSEPPSTDLPTYLNSTNLSLTYNTSAHFTIHYTDSGTNVVFNASDRINGVPRYVVELGNLFEYTWTTEVENYGFKGPLDGDITNDLKNRLHVYIRNIDTTLGSTYPFAINTSTGKGLANISHTFIEIENDFDGFVGSREGLMNVTTAHEFFGADLLKLG</sequence>
<evidence type="ECO:0000313" key="3">
    <source>
        <dbReference type="Proteomes" id="UP000768163"/>
    </source>
</evidence>